<keyword evidence="2" id="KW-1185">Reference proteome</keyword>
<protein>
    <recommendedName>
        <fullName evidence="3">ATPase</fullName>
    </recommendedName>
</protein>
<proteinExistence type="predicted"/>
<sequence length="155" mass="17729">MENDFRIVIRAPINSSLAWDAITKQLSSWWGGEISGNYAGLNDEFTIRFGKTSKTFRVTGFEAGKLITWTVLKAYIDADRLKEEERSEWEGQELHWSFDEQDGQTSVQLLQVGLRPGIACYELCSNAWTFFIKESLYDFLTKGTGKPYALKPEKV</sequence>
<evidence type="ECO:0008006" key="3">
    <source>
        <dbReference type="Google" id="ProtNLM"/>
    </source>
</evidence>
<reference evidence="1 2" key="1">
    <citation type="submission" date="2017-10" db="EMBL/GenBank/DDBJ databases">
        <title>Paenichitinophaga pekingensis gen. nov., sp. nov., isolated from activated sludge.</title>
        <authorList>
            <person name="Jin D."/>
            <person name="Kong X."/>
            <person name="Deng Y."/>
            <person name="Bai Z."/>
        </authorList>
    </citation>
    <scope>NUCLEOTIDE SEQUENCE [LARGE SCALE GENOMIC DNA]</scope>
    <source>
        <strain evidence="1 2">13</strain>
    </source>
</reference>
<dbReference type="Gene3D" id="3.30.530.20">
    <property type="match status" value="1"/>
</dbReference>
<accession>A0A291QXW6</accession>
<evidence type="ECO:0000313" key="1">
    <source>
        <dbReference type="EMBL" id="ATL48722.1"/>
    </source>
</evidence>
<dbReference type="RefSeq" id="WP_098195095.1">
    <property type="nucleotide sequence ID" value="NZ_CP023777.1"/>
</dbReference>
<dbReference type="KEGG" id="cbae:COR50_16990"/>
<dbReference type="OrthoDB" id="287565at2"/>
<dbReference type="Proteomes" id="UP000220133">
    <property type="component" value="Chromosome"/>
</dbReference>
<dbReference type="InterPro" id="IPR023393">
    <property type="entry name" value="START-like_dom_sf"/>
</dbReference>
<organism evidence="1 2">
    <name type="scientific">Chitinophaga caeni</name>
    <dbReference type="NCBI Taxonomy" id="2029983"/>
    <lineage>
        <taxon>Bacteria</taxon>
        <taxon>Pseudomonadati</taxon>
        <taxon>Bacteroidota</taxon>
        <taxon>Chitinophagia</taxon>
        <taxon>Chitinophagales</taxon>
        <taxon>Chitinophagaceae</taxon>
        <taxon>Chitinophaga</taxon>
    </lineage>
</organism>
<dbReference type="SUPFAM" id="SSF55961">
    <property type="entry name" value="Bet v1-like"/>
    <property type="match status" value="1"/>
</dbReference>
<dbReference type="EMBL" id="CP023777">
    <property type="protein sequence ID" value="ATL48722.1"/>
    <property type="molecule type" value="Genomic_DNA"/>
</dbReference>
<evidence type="ECO:0000313" key="2">
    <source>
        <dbReference type="Proteomes" id="UP000220133"/>
    </source>
</evidence>
<dbReference type="AlphaFoldDB" id="A0A291QXW6"/>
<gene>
    <name evidence="1" type="ORF">COR50_16990</name>
</gene>
<name>A0A291QXW6_9BACT</name>